<comment type="caution">
    <text evidence="2">The sequence shown here is derived from an EMBL/GenBank/DDBJ whole genome shotgun (WGS) entry which is preliminary data.</text>
</comment>
<name>A0A8S1UNS2_PAROT</name>
<dbReference type="Proteomes" id="UP000683925">
    <property type="component" value="Unassembled WGS sequence"/>
</dbReference>
<dbReference type="EMBL" id="CAJJDP010000048">
    <property type="protein sequence ID" value="CAD8166295.1"/>
    <property type="molecule type" value="Genomic_DNA"/>
</dbReference>
<protein>
    <submittedName>
        <fullName evidence="2">Uncharacterized protein</fullName>
    </submittedName>
</protein>
<feature type="region of interest" description="Disordered" evidence="1">
    <location>
        <begin position="36"/>
        <end position="55"/>
    </location>
</feature>
<evidence type="ECO:0000256" key="1">
    <source>
        <dbReference type="SAM" id="MobiDB-lite"/>
    </source>
</evidence>
<feature type="compositionally biased region" description="Polar residues" evidence="1">
    <location>
        <begin position="39"/>
        <end position="54"/>
    </location>
</feature>
<reference evidence="2" key="1">
    <citation type="submission" date="2021-01" db="EMBL/GenBank/DDBJ databases">
        <authorList>
            <consortium name="Genoscope - CEA"/>
            <person name="William W."/>
        </authorList>
    </citation>
    <scope>NUCLEOTIDE SEQUENCE</scope>
</reference>
<dbReference type="OrthoDB" id="303996at2759"/>
<sequence>MDCNQQFFQTRLSLTPSSPLKTRPLPSPSLESLEEFNLNDVQSDSESSRKSSGQKFDKQVLVIEYLIEKLRDFE</sequence>
<evidence type="ECO:0000313" key="3">
    <source>
        <dbReference type="Proteomes" id="UP000683925"/>
    </source>
</evidence>
<dbReference type="OMA" id="GQKFDKQ"/>
<organism evidence="2 3">
    <name type="scientific">Paramecium octaurelia</name>
    <dbReference type="NCBI Taxonomy" id="43137"/>
    <lineage>
        <taxon>Eukaryota</taxon>
        <taxon>Sar</taxon>
        <taxon>Alveolata</taxon>
        <taxon>Ciliophora</taxon>
        <taxon>Intramacronucleata</taxon>
        <taxon>Oligohymenophorea</taxon>
        <taxon>Peniculida</taxon>
        <taxon>Parameciidae</taxon>
        <taxon>Paramecium</taxon>
    </lineage>
</organism>
<proteinExistence type="predicted"/>
<dbReference type="AlphaFoldDB" id="A0A8S1UNS2"/>
<keyword evidence="3" id="KW-1185">Reference proteome</keyword>
<gene>
    <name evidence="2" type="ORF">POCTA_138.1.T0480084</name>
</gene>
<accession>A0A8S1UNS2</accession>
<evidence type="ECO:0000313" key="2">
    <source>
        <dbReference type="EMBL" id="CAD8166295.1"/>
    </source>
</evidence>